<evidence type="ECO:0000313" key="1">
    <source>
        <dbReference type="EMBL" id="MFC6081024.1"/>
    </source>
</evidence>
<dbReference type="EMBL" id="JBHSRF010000007">
    <property type="protein sequence ID" value="MFC6081024.1"/>
    <property type="molecule type" value="Genomic_DNA"/>
</dbReference>
<name>A0ABW1NCC2_9ACTN</name>
<evidence type="ECO:0000313" key="2">
    <source>
        <dbReference type="Proteomes" id="UP001596137"/>
    </source>
</evidence>
<dbReference type="Proteomes" id="UP001596137">
    <property type="component" value="Unassembled WGS sequence"/>
</dbReference>
<protein>
    <submittedName>
        <fullName evidence="1">Uncharacterized protein</fullName>
    </submittedName>
</protein>
<accession>A0ABW1NCC2</accession>
<gene>
    <name evidence="1" type="ORF">ACFP1K_07615</name>
</gene>
<dbReference type="RefSeq" id="WP_380748425.1">
    <property type="nucleotide sequence ID" value="NZ_JBHSRF010000007.1"/>
</dbReference>
<reference evidence="2" key="1">
    <citation type="journal article" date="2019" name="Int. J. Syst. Evol. Microbiol.">
        <title>The Global Catalogue of Microorganisms (GCM) 10K type strain sequencing project: providing services to taxonomists for standard genome sequencing and annotation.</title>
        <authorList>
            <consortium name="The Broad Institute Genomics Platform"/>
            <consortium name="The Broad Institute Genome Sequencing Center for Infectious Disease"/>
            <person name="Wu L."/>
            <person name="Ma J."/>
        </authorList>
    </citation>
    <scope>NUCLEOTIDE SEQUENCE [LARGE SCALE GENOMIC DNA]</scope>
    <source>
        <strain evidence="2">JCM 30346</strain>
    </source>
</reference>
<organism evidence="1 2">
    <name type="scientific">Sphaerisporangium aureirubrum</name>
    <dbReference type="NCBI Taxonomy" id="1544736"/>
    <lineage>
        <taxon>Bacteria</taxon>
        <taxon>Bacillati</taxon>
        <taxon>Actinomycetota</taxon>
        <taxon>Actinomycetes</taxon>
        <taxon>Streptosporangiales</taxon>
        <taxon>Streptosporangiaceae</taxon>
        <taxon>Sphaerisporangium</taxon>
    </lineage>
</organism>
<comment type="caution">
    <text evidence="1">The sequence shown here is derived from an EMBL/GenBank/DDBJ whole genome shotgun (WGS) entry which is preliminary data.</text>
</comment>
<sequence length="80" mass="8949">MSSDPDITQAFRDLREGLRRDLQPYVAEVSLNDLVLRIIADRISKPGWRPPLRRDPDVIADRRAANARQVLAVDPEGGSA</sequence>
<keyword evidence="2" id="KW-1185">Reference proteome</keyword>
<proteinExistence type="predicted"/>